<dbReference type="EMBL" id="VLNY01000005">
    <property type="protein sequence ID" value="KAA0022474.1"/>
    <property type="molecule type" value="Genomic_DNA"/>
</dbReference>
<gene>
    <name evidence="1" type="ORF">FOY51_12245</name>
</gene>
<evidence type="ECO:0000313" key="2">
    <source>
        <dbReference type="Proteomes" id="UP000322244"/>
    </source>
</evidence>
<keyword evidence="2" id="KW-1185">Reference proteome</keyword>
<protein>
    <submittedName>
        <fullName evidence="1">Uncharacterized protein</fullName>
    </submittedName>
</protein>
<dbReference type="OrthoDB" id="3296722at2"/>
<comment type="caution">
    <text evidence="1">The sequence shown here is derived from an EMBL/GenBank/DDBJ whole genome shotgun (WGS) entry which is preliminary data.</text>
</comment>
<dbReference type="Proteomes" id="UP000322244">
    <property type="component" value="Unassembled WGS sequence"/>
</dbReference>
<proteinExistence type="predicted"/>
<accession>A0A5A7SAG4</accession>
<organism evidence="1 2">
    <name type="scientific">Antrihabitans cavernicola</name>
    <dbReference type="NCBI Taxonomy" id="2495913"/>
    <lineage>
        <taxon>Bacteria</taxon>
        <taxon>Bacillati</taxon>
        <taxon>Actinomycetota</taxon>
        <taxon>Actinomycetes</taxon>
        <taxon>Mycobacteriales</taxon>
        <taxon>Nocardiaceae</taxon>
        <taxon>Antrihabitans</taxon>
    </lineage>
</organism>
<reference evidence="1 2" key="1">
    <citation type="submission" date="2019-07" db="EMBL/GenBank/DDBJ databases">
        <title>Rhodococcus cavernicolus sp. nov., isolated from a cave.</title>
        <authorList>
            <person name="Lee S.D."/>
        </authorList>
    </citation>
    <scope>NUCLEOTIDE SEQUENCE [LARGE SCALE GENOMIC DNA]</scope>
    <source>
        <strain evidence="1 2">C1-24</strain>
    </source>
</reference>
<dbReference type="AlphaFoldDB" id="A0A5A7SAG4"/>
<evidence type="ECO:0000313" key="1">
    <source>
        <dbReference type="EMBL" id="KAA0022474.1"/>
    </source>
</evidence>
<sequence>MTDSAQDFDTFAAELERAQTDMQTVRVNASGAGLTVVNGIIEEPGPAPPSPGAPPTGSVATPAAVGAFNAALLASNNHVALVKAYADAQSGADAARLVGRLATDTLKNVWGDIKSKWFFTVSDLVNGGAATLAAAHWSTLLKKSEQLADDCAKFLDLAKNAPPGTSAATIYRDVDLARDLRYGADDAAAASAKAEASAAKIGSKIGGGLALAGIAYDISQGKPVEQAVVSGGIGFGASVAAGAIIGTAIPVPILGTAAGAAAGAIAGLFASGAVDSMYQNGFDSVGGAISDGASAVGDTGKAVGGLAKDAWDAIF</sequence>
<name>A0A5A7SAG4_9NOCA</name>